<name>A0A1H0W8I5_9BURK</name>
<feature type="domain" description="Aldehyde oxidase/xanthine dehydrogenase a/b hammerhead" evidence="2">
    <location>
        <begin position="44"/>
        <end position="158"/>
    </location>
</feature>
<dbReference type="InterPro" id="IPR046867">
    <property type="entry name" value="AldOxase/xan_DH_MoCoBD2"/>
</dbReference>
<dbReference type="SMART" id="SM01008">
    <property type="entry name" value="Ald_Xan_dh_C"/>
    <property type="match status" value="1"/>
</dbReference>
<dbReference type="InterPro" id="IPR000674">
    <property type="entry name" value="Ald_Oxase/Xan_DH_a/b"/>
</dbReference>
<evidence type="ECO:0000313" key="4">
    <source>
        <dbReference type="Proteomes" id="UP000199317"/>
    </source>
</evidence>
<dbReference type="Proteomes" id="UP000199317">
    <property type="component" value="Unassembled WGS sequence"/>
</dbReference>
<dbReference type="InterPro" id="IPR037165">
    <property type="entry name" value="AldOxase/xan_DH_Mopterin-bd_sf"/>
</dbReference>
<evidence type="ECO:0000259" key="2">
    <source>
        <dbReference type="SMART" id="SM01008"/>
    </source>
</evidence>
<protein>
    <submittedName>
        <fullName evidence="3">Xanthine dehydrogenase, molybdenum binding subunit apoprotein</fullName>
    </submittedName>
</protein>
<dbReference type="PANTHER" id="PTHR11908:SF153">
    <property type="entry name" value="DEHYDROGENASE"/>
    <property type="match status" value="1"/>
</dbReference>
<dbReference type="SUPFAM" id="SSF56003">
    <property type="entry name" value="Molybdenum cofactor-binding domain"/>
    <property type="match status" value="1"/>
</dbReference>
<dbReference type="GO" id="GO:0005506">
    <property type="term" value="F:iron ion binding"/>
    <property type="evidence" value="ECO:0007669"/>
    <property type="project" value="InterPro"/>
</dbReference>
<dbReference type="InterPro" id="IPR008274">
    <property type="entry name" value="AldOxase/xan_DH_MoCoBD1"/>
</dbReference>
<dbReference type="InterPro" id="IPR036856">
    <property type="entry name" value="Ald_Oxase/Xan_DH_a/b_sf"/>
</dbReference>
<dbReference type="Pfam" id="PF20256">
    <property type="entry name" value="MoCoBD_2"/>
    <property type="match status" value="1"/>
</dbReference>
<dbReference type="Pfam" id="PF01315">
    <property type="entry name" value="Ald_Xan_dh_C"/>
    <property type="match status" value="1"/>
</dbReference>
<feature type="region of interest" description="Disordered" evidence="1">
    <location>
        <begin position="1"/>
        <end position="33"/>
    </location>
</feature>
<dbReference type="EMBL" id="FNJL01000034">
    <property type="protein sequence ID" value="SDP87050.1"/>
    <property type="molecule type" value="Genomic_DNA"/>
</dbReference>
<sequence>MNAPMPNEAADRAQAGQQPRADAGTGPVKLGMPVSRVDGRLKVTGQARYAAEHHAEGMAHGVVVNSSITRGRILRMHLERARAVPGVLDIITHENRPKVRSMDLFYKDMTAPGGSPFKPLLDGEVRYSGQPVALVVACTFEAARCAASLVEIDYEVERHETHLLRHLGRARDPSRMKAGYSPPPKPRGDADGAFERAPVKIEAEYYSGVEHHNPMEMHASTVLRAEDGHLTIYDKTQSPQNSRWLVSRVFGLCEDEVTVRNPFVGGAFGSGLRPQYQLVLAVMAALHLQCSVRVVLTRQQMFTFGHRPETWQRLKLAADRDGTLRAIVHEAVAETSRMEDYVEVVVNWSGQLYRCDNVRLGYRLVPLDQYTPIDMRAPGAAHGVHALEVAMDELAYALRMDPLALRLKNYADHDASKDLPFSTKELRACYGLGAARFGWDGRPIEPRSMREGRELVGWGMATGTWDAMQIFAKVRAVLRADGHLEVSSAASDIGTGTYTVMSMIAAEAMGLPLERVTFRLGDSTLPMAPIEGGSSHVATVGSAVEGACEKLRRLLWALAQRTRGSGFGRTLLRDVEFVDGRLRRRGAPAHDRGMALTDILAAQGRSQVEARYLLLPNVLKQKNYVRATHSAVFCEVKVDEELGTVRVTRVVSAIAAGRILSAKTAHSQITGGVVWGISQALHEETQADHALGRFMNHNYAEYHVASNADTPPIDVIFVQEDDRIVSRLGAKGVGEIGIVGVAAAVCNAIFHATGLRVRSTPMTPDKVMRPAPDAPPQSMEHVPAGLAAQAMDAPQ</sequence>
<dbReference type="InterPro" id="IPR016208">
    <property type="entry name" value="Ald_Oxase/xanthine_DH-like"/>
</dbReference>
<feature type="region of interest" description="Disordered" evidence="1">
    <location>
        <begin position="173"/>
        <end position="192"/>
    </location>
</feature>
<dbReference type="SUPFAM" id="SSF54665">
    <property type="entry name" value="CO dehydrogenase molybdoprotein N-domain-like"/>
    <property type="match status" value="1"/>
</dbReference>
<evidence type="ECO:0000256" key="1">
    <source>
        <dbReference type="SAM" id="MobiDB-lite"/>
    </source>
</evidence>
<dbReference type="PANTHER" id="PTHR11908">
    <property type="entry name" value="XANTHINE DEHYDROGENASE"/>
    <property type="match status" value="1"/>
</dbReference>
<dbReference type="Gene3D" id="3.90.1170.50">
    <property type="entry name" value="Aldehyde oxidase/xanthine dehydrogenase, a/b hammerhead"/>
    <property type="match status" value="1"/>
</dbReference>
<proteinExistence type="predicted"/>
<dbReference type="OrthoDB" id="221297at2"/>
<gene>
    <name evidence="3" type="ORF">SAMN04489708_13418</name>
</gene>
<organism evidence="3 4">
    <name type="scientific">Paracidovorax cattleyae</name>
    <dbReference type="NCBI Taxonomy" id="80868"/>
    <lineage>
        <taxon>Bacteria</taxon>
        <taxon>Pseudomonadati</taxon>
        <taxon>Pseudomonadota</taxon>
        <taxon>Betaproteobacteria</taxon>
        <taxon>Burkholderiales</taxon>
        <taxon>Comamonadaceae</taxon>
        <taxon>Paracidovorax</taxon>
    </lineage>
</organism>
<dbReference type="Gene3D" id="3.30.365.10">
    <property type="entry name" value="Aldehyde oxidase/xanthine dehydrogenase, molybdopterin binding domain"/>
    <property type="match status" value="4"/>
</dbReference>
<accession>A0A1H0W8I5</accession>
<dbReference type="Pfam" id="PF02738">
    <property type="entry name" value="MoCoBD_1"/>
    <property type="match status" value="1"/>
</dbReference>
<dbReference type="GO" id="GO:0016491">
    <property type="term" value="F:oxidoreductase activity"/>
    <property type="evidence" value="ECO:0007669"/>
    <property type="project" value="InterPro"/>
</dbReference>
<dbReference type="RefSeq" id="WP_092838737.1">
    <property type="nucleotide sequence ID" value="NZ_CP028290.1"/>
</dbReference>
<keyword evidence="4" id="KW-1185">Reference proteome</keyword>
<evidence type="ECO:0000313" key="3">
    <source>
        <dbReference type="EMBL" id="SDP87050.1"/>
    </source>
</evidence>
<reference evidence="4" key="1">
    <citation type="submission" date="2016-10" db="EMBL/GenBank/DDBJ databases">
        <authorList>
            <person name="Varghese N."/>
            <person name="Submissions S."/>
        </authorList>
    </citation>
    <scope>NUCLEOTIDE SEQUENCE [LARGE SCALE GENOMIC DNA]</scope>
    <source>
        <strain evidence="4">DSM 17101</strain>
    </source>
</reference>
<dbReference type="AlphaFoldDB" id="A0A1H0W8I5"/>